<keyword evidence="1" id="KW-0732">Signal</keyword>
<dbReference type="AlphaFoldDB" id="A0A0C9V7C2"/>
<feature type="signal peptide" evidence="1">
    <location>
        <begin position="1"/>
        <end position="21"/>
    </location>
</feature>
<keyword evidence="3" id="KW-1185">Reference proteome</keyword>
<name>A0A0C9V7C2_SPHS4</name>
<evidence type="ECO:0000313" key="2">
    <source>
        <dbReference type="EMBL" id="KIJ37407.1"/>
    </source>
</evidence>
<dbReference type="EMBL" id="KN837169">
    <property type="protein sequence ID" value="KIJ37407.1"/>
    <property type="molecule type" value="Genomic_DNA"/>
</dbReference>
<feature type="chain" id="PRO_5002204613" description="Cupin type-1 domain-containing protein" evidence="1">
    <location>
        <begin position="22"/>
        <end position="169"/>
    </location>
</feature>
<reference evidence="2 3" key="1">
    <citation type="submission" date="2014-06" db="EMBL/GenBank/DDBJ databases">
        <title>Evolutionary Origins and Diversification of the Mycorrhizal Mutualists.</title>
        <authorList>
            <consortium name="DOE Joint Genome Institute"/>
            <consortium name="Mycorrhizal Genomics Consortium"/>
            <person name="Kohler A."/>
            <person name="Kuo A."/>
            <person name="Nagy L.G."/>
            <person name="Floudas D."/>
            <person name="Copeland A."/>
            <person name="Barry K.W."/>
            <person name="Cichocki N."/>
            <person name="Veneault-Fourrey C."/>
            <person name="LaButti K."/>
            <person name="Lindquist E.A."/>
            <person name="Lipzen A."/>
            <person name="Lundell T."/>
            <person name="Morin E."/>
            <person name="Murat C."/>
            <person name="Riley R."/>
            <person name="Ohm R."/>
            <person name="Sun H."/>
            <person name="Tunlid A."/>
            <person name="Henrissat B."/>
            <person name="Grigoriev I.V."/>
            <person name="Hibbett D.S."/>
            <person name="Martin F."/>
        </authorList>
    </citation>
    <scope>NUCLEOTIDE SEQUENCE [LARGE SCALE GENOMIC DNA]</scope>
    <source>
        <strain evidence="2 3">SS14</strain>
    </source>
</reference>
<sequence length="169" mass="17930">MLTRIAPLILCLFLLSTIIYAANSPNGNLQVHAVTGNNNASIFQCWEVNPPFSISQQAGTVGAKIQQLGIVQGASVVFFNEKNVTYAGLHPAPSPQWVLILAGGGTVTLPTNNQKLDIAQGSIIIASDTANVSELGHNSDWVPGTIAVQLPFENGFLNHTVLHNGLCNF</sequence>
<dbReference type="OrthoDB" id="3223416at2759"/>
<dbReference type="HOGENOM" id="CLU_062260_1_0_1"/>
<evidence type="ECO:0000256" key="1">
    <source>
        <dbReference type="SAM" id="SignalP"/>
    </source>
</evidence>
<evidence type="ECO:0000313" key="3">
    <source>
        <dbReference type="Proteomes" id="UP000054279"/>
    </source>
</evidence>
<organism evidence="2 3">
    <name type="scientific">Sphaerobolus stellatus (strain SS14)</name>
    <dbReference type="NCBI Taxonomy" id="990650"/>
    <lineage>
        <taxon>Eukaryota</taxon>
        <taxon>Fungi</taxon>
        <taxon>Dikarya</taxon>
        <taxon>Basidiomycota</taxon>
        <taxon>Agaricomycotina</taxon>
        <taxon>Agaricomycetes</taxon>
        <taxon>Phallomycetidae</taxon>
        <taxon>Geastrales</taxon>
        <taxon>Sphaerobolaceae</taxon>
        <taxon>Sphaerobolus</taxon>
    </lineage>
</organism>
<dbReference type="Proteomes" id="UP000054279">
    <property type="component" value="Unassembled WGS sequence"/>
</dbReference>
<evidence type="ECO:0008006" key="4">
    <source>
        <dbReference type="Google" id="ProtNLM"/>
    </source>
</evidence>
<proteinExistence type="predicted"/>
<protein>
    <recommendedName>
        <fullName evidence="4">Cupin type-1 domain-containing protein</fullName>
    </recommendedName>
</protein>
<accession>A0A0C9V7C2</accession>
<gene>
    <name evidence="2" type="ORF">M422DRAFT_50475</name>
</gene>